<evidence type="ECO:0000256" key="1">
    <source>
        <dbReference type="SAM" id="Phobius"/>
    </source>
</evidence>
<proteinExistence type="predicted"/>
<dbReference type="EMBL" id="BAABWU010000014">
    <property type="protein sequence ID" value="GAA6197676.1"/>
    <property type="molecule type" value="Genomic_DNA"/>
</dbReference>
<keyword evidence="1" id="KW-0812">Transmembrane</keyword>
<gene>
    <name evidence="2" type="ORF">NBRC116598_31210</name>
</gene>
<keyword evidence="3" id="KW-1185">Reference proteome</keyword>
<sequence length="63" mass="6642">MAAVQPWQGSFHIILATVLGIGAILATIAIALHALDIDLAQQALLMAWMPPPDGITMCQGDVF</sequence>
<reference evidence="2 3" key="1">
    <citation type="submission" date="2024-04" db="EMBL/GenBank/DDBJ databases">
        <title>Draft genome sequence of Pseudophaeobacter arcticus NBRC 116598.</title>
        <authorList>
            <person name="Miyakawa T."/>
            <person name="Kusuya Y."/>
            <person name="Miura T."/>
        </authorList>
    </citation>
    <scope>NUCLEOTIDE SEQUENCE [LARGE SCALE GENOMIC DNA]</scope>
    <source>
        <strain evidence="2 3">SU-CL00105</strain>
    </source>
</reference>
<evidence type="ECO:0000313" key="3">
    <source>
        <dbReference type="Proteomes" id="UP001441944"/>
    </source>
</evidence>
<organism evidence="2 3">
    <name type="scientific">Pseudophaeobacter arcticus</name>
    <dbReference type="NCBI Taxonomy" id="385492"/>
    <lineage>
        <taxon>Bacteria</taxon>
        <taxon>Pseudomonadati</taxon>
        <taxon>Pseudomonadota</taxon>
        <taxon>Alphaproteobacteria</taxon>
        <taxon>Rhodobacterales</taxon>
        <taxon>Paracoccaceae</taxon>
        <taxon>Pseudophaeobacter</taxon>
    </lineage>
</organism>
<protein>
    <submittedName>
        <fullName evidence="2">Uncharacterized protein</fullName>
    </submittedName>
</protein>
<feature type="transmembrane region" description="Helical" evidence="1">
    <location>
        <begin position="12"/>
        <end position="35"/>
    </location>
</feature>
<accession>A0ABQ0AP63</accession>
<keyword evidence="1" id="KW-0472">Membrane</keyword>
<name>A0ABQ0AP63_9RHOB</name>
<dbReference type="Proteomes" id="UP001441944">
    <property type="component" value="Unassembled WGS sequence"/>
</dbReference>
<keyword evidence="1" id="KW-1133">Transmembrane helix</keyword>
<evidence type="ECO:0000313" key="2">
    <source>
        <dbReference type="EMBL" id="GAA6197676.1"/>
    </source>
</evidence>
<comment type="caution">
    <text evidence="2">The sequence shown here is derived from an EMBL/GenBank/DDBJ whole genome shotgun (WGS) entry which is preliminary data.</text>
</comment>